<evidence type="ECO:0000256" key="7">
    <source>
        <dbReference type="ARBA" id="ARBA00022927"/>
    </source>
</evidence>
<dbReference type="GO" id="GO:0016192">
    <property type="term" value="P:vesicle-mediated transport"/>
    <property type="evidence" value="ECO:0007669"/>
    <property type="project" value="UniProtKB-KW"/>
</dbReference>
<feature type="region of interest" description="Disordered" evidence="12">
    <location>
        <begin position="1"/>
        <end position="42"/>
    </location>
</feature>
<evidence type="ECO:0000256" key="5">
    <source>
        <dbReference type="ARBA" id="ARBA00022824"/>
    </source>
</evidence>
<dbReference type="GO" id="GO:0008270">
    <property type="term" value="F:zinc ion binding"/>
    <property type="evidence" value="ECO:0007669"/>
    <property type="project" value="InterPro"/>
</dbReference>
<dbReference type="STRING" id="61424.A0A2T9Z286"/>
<sequence>MENNPFSFGNIKLPPLLPTHSPPLPPPPSSQPPEKPATPTILPSFDSLGFNKSFEDLKFCCCCLQQFLDRIKSKAFYNDQFLKFSNPPYPQTTNPHSHNHIHQSPAPNKQSSHKRKFDLPNHQPCQKQSPPKNKLPTKQTFRNKFYNNPSPLDSAQNPGFSSLAQNNITQTITQINPENIKQLNHKSLSYPGIFQKKNPVSDLPNNKGNTKSHFNTTNTPDFFIDLKLPVSINQTFSDSISTNSGTSTSRTKFGKKYRGYEYEHHEPQLPTLKNSQFMNNTSNPEPNCNENIDNIENKINNQNTPFTNEDMSSQDHKDADNLQQCLWQKCTEKFDSIEDLLLHLYQLHLKELENNKPNSPLHNQSTSSKDSLNTINSKSILSMILKIVSSAGDVSVMNTTEKSKNNTYPHETNTNNSNKGMLAERNVVCSSNFTESKERDSETGSDEEIQCKWTKCSESNTNTIDLIQHVLKKHIKKQLYMCLWENCCAQCISLELLSEHIDDQHIGSGQREYYCGWRGCELYILYLIKRPYKDTYDASLDTFRIEYLLAGSIVFALIFPDKYTIRGVLWSFSIYLESVAILPQLFQTQRTGEADTITSHYIFALGGYRALYLLNWVYRYIYEDYVDYVAWLAGILQTVLYGDFFYIYFTRVLKGKKFKLPV</sequence>
<dbReference type="GO" id="GO:0006621">
    <property type="term" value="P:protein retention in ER lumen"/>
    <property type="evidence" value="ECO:0007669"/>
    <property type="project" value="InterPro"/>
</dbReference>
<keyword evidence="6" id="KW-0931">ER-Golgi transport</keyword>
<dbReference type="GO" id="GO:0005789">
    <property type="term" value="C:endoplasmic reticulum membrane"/>
    <property type="evidence" value="ECO:0007669"/>
    <property type="project" value="UniProtKB-SubCell"/>
</dbReference>
<evidence type="ECO:0000313" key="14">
    <source>
        <dbReference type="EMBL" id="PVU98703.1"/>
    </source>
</evidence>
<feature type="domain" description="C2H2-type" evidence="13">
    <location>
        <begin position="325"/>
        <end position="348"/>
    </location>
</feature>
<keyword evidence="10 11" id="KW-0675">Receptor</keyword>
<dbReference type="Pfam" id="PF21816">
    <property type="entry name" value="Zap1_zf1"/>
    <property type="match status" value="1"/>
</dbReference>
<keyword evidence="4 11" id="KW-0812">Transmembrane</keyword>
<name>A0A2T9Z286_9FUNG</name>
<evidence type="ECO:0000256" key="11">
    <source>
        <dbReference type="RuleBase" id="RU000634"/>
    </source>
</evidence>
<keyword evidence="15" id="KW-1185">Reference proteome</keyword>
<gene>
    <name evidence="14" type="ORF">BB559_001352</name>
</gene>
<comment type="caution">
    <text evidence="11">Lacks conserved residue(s) required for the propagation of feature annotation.</text>
</comment>
<dbReference type="InterPro" id="IPR000133">
    <property type="entry name" value="ER_ret_rcpt"/>
</dbReference>
<dbReference type="InterPro" id="IPR048420">
    <property type="entry name" value="Zap1-like_Znf1"/>
</dbReference>
<evidence type="ECO:0000256" key="9">
    <source>
        <dbReference type="ARBA" id="ARBA00023136"/>
    </source>
</evidence>
<proteinExistence type="inferred from homology"/>
<dbReference type="GO" id="GO:0046923">
    <property type="term" value="F:ER retention sequence binding"/>
    <property type="evidence" value="ECO:0007669"/>
    <property type="project" value="InterPro"/>
</dbReference>
<dbReference type="AlphaFoldDB" id="A0A2T9Z286"/>
<feature type="transmembrane region" description="Helical" evidence="11">
    <location>
        <begin position="598"/>
        <end position="622"/>
    </location>
</feature>
<dbReference type="PRINTS" id="PR00660">
    <property type="entry name" value="ERLUMENR"/>
</dbReference>
<keyword evidence="3 11" id="KW-0813">Transport</keyword>
<feature type="compositionally biased region" description="Pro residues" evidence="12">
    <location>
        <begin position="15"/>
        <end position="36"/>
    </location>
</feature>
<dbReference type="Proteomes" id="UP000245699">
    <property type="component" value="Unassembled WGS sequence"/>
</dbReference>
<dbReference type="OrthoDB" id="7694678at2759"/>
<evidence type="ECO:0000256" key="3">
    <source>
        <dbReference type="ARBA" id="ARBA00022448"/>
    </source>
</evidence>
<accession>A0A2T9Z286</accession>
<dbReference type="PROSITE" id="PS00028">
    <property type="entry name" value="ZINC_FINGER_C2H2_1"/>
    <property type="match status" value="1"/>
</dbReference>
<evidence type="ECO:0000256" key="10">
    <source>
        <dbReference type="ARBA" id="ARBA00023170"/>
    </source>
</evidence>
<feature type="transmembrane region" description="Helical" evidence="11">
    <location>
        <begin position="628"/>
        <end position="649"/>
    </location>
</feature>
<keyword evidence="8 11" id="KW-1133">Transmembrane helix</keyword>
<feature type="compositionally biased region" description="Polar residues" evidence="12">
    <location>
        <begin position="123"/>
        <end position="160"/>
    </location>
</feature>
<keyword evidence="7 11" id="KW-0653">Protein transport</keyword>
<evidence type="ECO:0000256" key="1">
    <source>
        <dbReference type="ARBA" id="ARBA00004477"/>
    </source>
</evidence>
<dbReference type="GO" id="GO:0015031">
    <property type="term" value="P:protein transport"/>
    <property type="evidence" value="ECO:0007669"/>
    <property type="project" value="UniProtKB-KW"/>
</dbReference>
<feature type="transmembrane region" description="Helical" evidence="11">
    <location>
        <begin position="567"/>
        <end position="586"/>
    </location>
</feature>
<reference evidence="14 15" key="1">
    <citation type="journal article" date="2018" name="MBio">
        <title>Comparative Genomics Reveals the Core Gene Toolbox for the Fungus-Insect Symbiosis.</title>
        <authorList>
            <person name="Wang Y."/>
            <person name="Stata M."/>
            <person name="Wang W."/>
            <person name="Stajich J.E."/>
            <person name="White M.M."/>
            <person name="Moncalvo J.M."/>
        </authorList>
    </citation>
    <scope>NUCLEOTIDE SEQUENCE [LARGE SCALE GENOMIC DNA]</scope>
    <source>
        <strain evidence="14 15">AUS-77-4</strain>
    </source>
</reference>
<evidence type="ECO:0000256" key="8">
    <source>
        <dbReference type="ARBA" id="ARBA00022989"/>
    </source>
</evidence>
<evidence type="ECO:0000256" key="6">
    <source>
        <dbReference type="ARBA" id="ARBA00022892"/>
    </source>
</evidence>
<feature type="region of interest" description="Disordered" evidence="12">
    <location>
        <begin position="87"/>
        <end position="160"/>
    </location>
</feature>
<comment type="similarity">
    <text evidence="2 11">Belongs to the ERD2 family.</text>
</comment>
<dbReference type="InterPro" id="IPR013087">
    <property type="entry name" value="Znf_C2H2_type"/>
</dbReference>
<dbReference type="SMART" id="SM00355">
    <property type="entry name" value="ZnF_C2H2"/>
    <property type="match status" value="3"/>
</dbReference>
<evidence type="ECO:0000259" key="13">
    <source>
        <dbReference type="PROSITE" id="PS00028"/>
    </source>
</evidence>
<comment type="subcellular location">
    <subcellularLocation>
        <location evidence="1 11">Endoplasmic reticulum membrane</location>
        <topology evidence="1 11">Multi-pass membrane protein</topology>
    </subcellularLocation>
</comment>
<dbReference type="PANTHER" id="PTHR10585">
    <property type="entry name" value="ER LUMEN PROTEIN RETAINING RECEPTOR"/>
    <property type="match status" value="1"/>
</dbReference>
<evidence type="ECO:0000313" key="15">
    <source>
        <dbReference type="Proteomes" id="UP000245699"/>
    </source>
</evidence>
<keyword evidence="5 11" id="KW-0256">Endoplasmic reticulum</keyword>
<protein>
    <recommendedName>
        <fullName evidence="11">ER lumen protein-retaining receptor</fullName>
    </recommendedName>
</protein>
<dbReference type="Pfam" id="PF00810">
    <property type="entry name" value="ER_lumen_recept"/>
    <property type="match status" value="1"/>
</dbReference>
<keyword evidence="9 11" id="KW-0472">Membrane</keyword>
<evidence type="ECO:0000256" key="12">
    <source>
        <dbReference type="SAM" id="MobiDB-lite"/>
    </source>
</evidence>
<dbReference type="PROSITE" id="PS00952">
    <property type="entry name" value="ER_LUMEN_RECEPTOR_2"/>
    <property type="match status" value="1"/>
</dbReference>
<evidence type="ECO:0000256" key="4">
    <source>
        <dbReference type="ARBA" id="ARBA00022692"/>
    </source>
</evidence>
<evidence type="ECO:0000256" key="2">
    <source>
        <dbReference type="ARBA" id="ARBA00010120"/>
    </source>
</evidence>
<organism evidence="14 15">
    <name type="scientific">Furculomyces boomerangus</name>
    <dbReference type="NCBI Taxonomy" id="61424"/>
    <lineage>
        <taxon>Eukaryota</taxon>
        <taxon>Fungi</taxon>
        <taxon>Fungi incertae sedis</taxon>
        <taxon>Zoopagomycota</taxon>
        <taxon>Kickxellomycotina</taxon>
        <taxon>Harpellomycetes</taxon>
        <taxon>Harpellales</taxon>
        <taxon>Harpellaceae</taxon>
        <taxon>Furculomyces</taxon>
    </lineage>
</organism>
<comment type="caution">
    <text evidence="14">The sequence shown here is derived from an EMBL/GenBank/DDBJ whole genome shotgun (WGS) entry which is preliminary data.</text>
</comment>
<dbReference type="EMBL" id="MBFT01000070">
    <property type="protein sequence ID" value="PVU98703.1"/>
    <property type="molecule type" value="Genomic_DNA"/>
</dbReference>